<dbReference type="GO" id="GO:0032259">
    <property type="term" value="P:methylation"/>
    <property type="evidence" value="ECO:0007669"/>
    <property type="project" value="UniProtKB-KW"/>
</dbReference>
<dbReference type="InterPro" id="IPR029063">
    <property type="entry name" value="SAM-dependent_MTases_sf"/>
</dbReference>
<dbReference type="EMBL" id="QZWZ01000033">
    <property type="protein sequence ID" value="RJT30858.1"/>
    <property type="molecule type" value="Genomic_DNA"/>
</dbReference>
<dbReference type="NCBIfam" id="TIGR01444">
    <property type="entry name" value="fkbM_fam"/>
    <property type="match status" value="1"/>
</dbReference>
<gene>
    <name evidence="2" type="ORF">D3227_29480</name>
</gene>
<organism evidence="2 3">
    <name type="scientific">Mesorhizobium waimense</name>
    <dbReference type="NCBI Taxonomy" id="1300307"/>
    <lineage>
        <taxon>Bacteria</taxon>
        <taxon>Pseudomonadati</taxon>
        <taxon>Pseudomonadota</taxon>
        <taxon>Alphaproteobacteria</taxon>
        <taxon>Hyphomicrobiales</taxon>
        <taxon>Phyllobacteriaceae</taxon>
        <taxon>Mesorhizobium</taxon>
    </lineage>
</organism>
<dbReference type="Gene3D" id="3.40.50.150">
    <property type="entry name" value="Vaccinia Virus protein VP39"/>
    <property type="match status" value="1"/>
</dbReference>
<name>A0A3A5K919_9HYPH</name>
<sequence length="466" mass="53748">MITSYAQNFEDVILWRALKSVEHGFYIDIGAQDPVESSVSLSFYEQGWRGVHVEPTPTYAAKIRDARPDEEVIEAAIGTDTGLLTLHEFPGTGLSTGDPAIAKQHVEAGFEMKERPVPLVSLQSLLDSYVEREVHWLKIDVEGMETAVIESWGTSAVRPWIVVVESTLPLSTEKSHSEWQPHLTARGYEFVYFDGLNRFYVSEEHPELKDSFGPGPNHFDQFVFSAFSRSDMLAPMRQELTVKQASVEERDAEIARLHQRIADADAAATKQLADKQAAIEARDTEIARLVSNALENSNSISDLKYELWLEKSRSHEWWLHSETHRKRIEEIYKSRSWKLTGPYRRIGRISRRAIASANFSNFKSRRDSLVIHAIKFVILRPRLKSFLSQQMRRYPTLFNRFRDFTIAKILSENRSRNTFFSSPTSSKHHLYRSRTNSNVDKRILTSSDINRILLDLEQYSKRRREI</sequence>
<dbReference type="SUPFAM" id="SSF53335">
    <property type="entry name" value="S-adenosyl-L-methionine-dependent methyltransferases"/>
    <property type="match status" value="1"/>
</dbReference>
<evidence type="ECO:0000259" key="1">
    <source>
        <dbReference type="Pfam" id="PF05050"/>
    </source>
</evidence>
<dbReference type="GO" id="GO:0008168">
    <property type="term" value="F:methyltransferase activity"/>
    <property type="evidence" value="ECO:0007669"/>
    <property type="project" value="UniProtKB-KW"/>
</dbReference>
<keyword evidence="3" id="KW-1185">Reference proteome</keyword>
<keyword evidence="2" id="KW-0808">Transferase</keyword>
<dbReference type="RefSeq" id="WP_120017744.1">
    <property type="nucleotide sequence ID" value="NZ_QZWZ01000033.1"/>
</dbReference>
<comment type="caution">
    <text evidence="2">The sequence shown here is derived from an EMBL/GenBank/DDBJ whole genome shotgun (WGS) entry which is preliminary data.</text>
</comment>
<dbReference type="AlphaFoldDB" id="A0A3A5K919"/>
<feature type="domain" description="Methyltransferase FkbM" evidence="1">
    <location>
        <begin position="28"/>
        <end position="190"/>
    </location>
</feature>
<protein>
    <submittedName>
        <fullName evidence="2">FkbM family methyltransferase</fullName>
    </submittedName>
</protein>
<dbReference type="OrthoDB" id="9801609at2"/>
<evidence type="ECO:0000313" key="3">
    <source>
        <dbReference type="Proteomes" id="UP000272706"/>
    </source>
</evidence>
<dbReference type="Pfam" id="PF05050">
    <property type="entry name" value="Methyltransf_21"/>
    <property type="match status" value="1"/>
</dbReference>
<evidence type="ECO:0000313" key="2">
    <source>
        <dbReference type="EMBL" id="RJT30858.1"/>
    </source>
</evidence>
<proteinExistence type="predicted"/>
<keyword evidence="2" id="KW-0489">Methyltransferase</keyword>
<dbReference type="Proteomes" id="UP000272706">
    <property type="component" value="Unassembled WGS sequence"/>
</dbReference>
<dbReference type="InterPro" id="IPR006342">
    <property type="entry name" value="FkbM_mtfrase"/>
</dbReference>
<accession>A0A3A5K919</accession>
<reference evidence="2 3" key="1">
    <citation type="submission" date="2018-09" db="EMBL/GenBank/DDBJ databases">
        <title>Mesorhizobium carmichaelinearum sp. nov. isolated from Carmichaelinea spp. root nodules in New Zealand.</title>
        <authorList>
            <person name="De Meyer S.E."/>
        </authorList>
    </citation>
    <scope>NUCLEOTIDE SEQUENCE [LARGE SCALE GENOMIC DNA]</scope>
    <source>
        <strain evidence="2 3">ICMP19557</strain>
    </source>
</reference>